<proteinExistence type="predicted"/>
<sequence>MAPRRRETNHPVVKTFSRIPSSNVTVAQNDGNQRKVVVKLKGRKPTSSFASNYSAGKDAFMSTDDKHANGTDENAKPETQEIAKDNKPKIFSGKGPSMFQRSTSFNIKGPSIFQRSTSIPLRRSGRSGSLLSKPFQARRSRSDIQQFQNQVTTNPENMGRHAMEEEDAIAHRSDGSVATPSSQKHVAFTQEAIQTDLLNKERKRQQQYAFDPMSILSNLFCNVVPFSTFTGQASHVSTNTTEEEKPSDSTGQQLFDI</sequence>
<organism evidence="2">
    <name type="scientific">Amphora coffeiformis</name>
    <dbReference type="NCBI Taxonomy" id="265554"/>
    <lineage>
        <taxon>Eukaryota</taxon>
        <taxon>Sar</taxon>
        <taxon>Stramenopiles</taxon>
        <taxon>Ochrophyta</taxon>
        <taxon>Bacillariophyta</taxon>
        <taxon>Bacillariophyceae</taxon>
        <taxon>Bacillariophycidae</taxon>
        <taxon>Thalassiophysales</taxon>
        <taxon>Catenulaceae</taxon>
        <taxon>Amphora</taxon>
    </lineage>
</organism>
<reference evidence="2" key="1">
    <citation type="submission" date="2021-01" db="EMBL/GenBank/DDBJ databases">
        <authorList>
            <person name="Corre E."/>
            <person name="Pelletier E."/>
            <person name="Niang G."/>
            <person name="Scheremetjew M."/>
            <person name="Finn R."/>
            <person name="Kale V."/>
            <person name="Holt S."/>
            <person name="Cochrane G."/>
            <person name="Meng A."/>
            <person name="Brown T."/>
            <person name="Cohen L."/>
        </authorList>
    </citation>
    <scope>NUCLEOTIDE SEQUENCE</scope>
    <source>
        <strain evidence="2">CCMP127</strain>
    </source>
</reference>
<feature type="compositionally biased region" description="Basic and acidic residues" evidence="1">
    <location>
        <begin position="63"/>
        <end position="80"/>
    </location>
</feature>
<accession>A0A7S3LBT3</accession>
<evidence type="ECO:0000313" key="2">
    <source>
        <dbReference type="EMBL" id="CAE0414242.1"/>
    </source>
</evidence>
<name>A0A7S3LBT3_9STRA</name>
<feature type="region of interest" description="Disordered" evidence="1">
    <location>
        <begin position="60"/>
        <end position="80"/>
    </location>
</feature>
<gene>
    <name evidence="2" type="ORF">ACOF00016_LOCUS11485</name>
</gene>
<evidence type="ECO:0000256" key="1">
    <source>
        <dbReference type="SAM" id="MobiDB-lite"/>
    </source>
</evidence>
<feature type="region of interest" description="Disordered" evidence="1">
    <location>
        <begin position="235"/>
        <end position="257"/>
    </location>
</feature>
<feature type="compositionally biased region" description="Polar residues" evidence="1">
    <location>
        <begin position="248"/>
        <end position="257"/>
    </location>
</feature>
<dbReference type="AlphaFoldDB" id="A0A7S3LBT3"/>
<dbReference type="EMBL" id="HBIM01014270">
    <property type="protein sequence ID" value="CAE0414242.1"/>
    <property type="molecule type" value="Transcribed_RNA"/>
</dbReference>
<protein>
    <submittedName>
        <fullName evidence="2">Uncharacterized protein</fullName>
    </submittedName>
</protein>